<feature type="binding site" evidence="9">
    <location>
        <begin position="214"/>
        <end position="216"/>
    </location>
    <ligand>
        <name>substrate</name>
    </ligand>
</feature>
<organism evidence="12 13">
    <name type="scientific">Oceanibacterium hippocampi</name>
    <dbReference type="NCBI Taxonomy" id="745714"/>
    <lineage>
        <taxon>Bacteria</taxon>
        <taxon>Pseudomonadati</taxon>
        <taxon>Pseudomonadota</taxon>
        <taxon>Alphaproteobacteria</taxon>
        <taxon>Sneathiellales</taxon>
        <taxon>Sneathiellaceae</taxon>
        <taxon>Oceanibacterium</taxon>
    </lineage>
</organism>
<keyword evidence="6 12" id="KW-0378">Hydrolase</keyword>
<feature type="active site" description="Charge relay system" evidence="8">
    <location>
        <position position="216"/>
    </location>
</feature>
<feature type="binding site" evidence="9">
    <location>
        <position position="140"/>
    </location>
    <ligand>
        <name>substrate</name>
    </ligand>
</feature>
<evidence type="ECO:0000256" key="9">
    <source>
        <dbReference type="PIRSR" id="PIRSR611782-2"/>
    </source>
</evidence>
<dbReference type="InterPro" id="IPR051201">
    <property type="entry name" value="Chloro_Bact_Ser_Proteases"/>
</dbReference>
<protein>
    <submittedName>
        <fullName evidence="12">Periplasmic serine endoprotease DegP</fullName>
        <ecNumber evidence="12">3.4.21.107</ecNumber>
    </submittedName>
</protein>
<dbReference type="GO" id="GO:0004252">
    <property type="term" value="F:serine-type endopeptidase activity"/>
    <property type="evidence" value="ECO:0007669"/>
    <property type="project" value="InterPro"/>
</dbReference>
<evidence type="ECO:0000256" key="10">
    <source>
        <dbReference type="SAM" id="SignalP"/>
    </source>
</evidence>
<comment type="subcellular location">
    <subcellularLocation>
        <location evidence="1">Periplasm</location>
    </subcellularLocation>
</comment>
<dbReference type="SUPFAM" id="SSF50156">
    <property type="entry name" value="PDZ domain-like"/>
    <property type="match status" value="2"/>
</dbReference>
<dbReference type="NCBIfam" id="TIGR02037">
    <property type="entry name" value="degP_htrA_DO"/>
    <property type="match status" value="1"/>
</dbReference>
<evidence type="ECO:0000313" key="12">
    <source>
        <dbReference type="EMBL" id="SLN40468.1"/>
    </source>
</evidence>
<keyword evidence="2 12" id="KW-0645">Protease</keyword>
<sequence length="469" mass="49296">MPRHALMLALLAMLASGNVLAASEDRAVPETREQIQLSFAPLVAEVAPAVVNIYTRRVQTRKVSPLFEDPFFRRFFGNMVPGGRERKETQNALGSGVVVRPEGIIVTNNHVIDGADQINVVLSDRREFPATVLVADEKTDLAVLRIDTGGEELPALTLGESDDLEVGDLVLAIGNPFGVGQTVTSGIISALDRSSIGPSDYRNFIQTDAAINPGNSGGALVTMDGKLAGINTAIFSRSGGSVGIGFAIPSDLVQSIVISALQGGKIIRPWLGAAGQPVTADLAAGLGLDRPGGVLVNAIHPKGPAAKAGLRVGDVIVGIDGHPVGDQNALRFRIATHQVGETSTLEVLRQGRRITLTMPLEAAPELPPRDLTELTGRHPLQGASVANLSPAFAAEINVSPMLSGVIVVAVEPQSIARRVRIRPGDILLRVNDVTIDSVETLGKALAEATDGWTIELARRGKTLKLVIPA</sequence>
<dbReference type="GO" id="GO:0042597">
    <property type="term" value="C:periplasmic space"/>
    <property type="evidence" value="ECO:0007669"/>
    <property type="project" value="UniProtKB-SubCell"/>
</dbReference>
<evidence type="ECO:0000259" key="11">
    <source>
        <dbReference type="PROSITE" id="PS50106"/>
    </source>
</evidence>
<evidence type="ECO:0000256" key="1">
    <source>
        <dbReference type="ARBA" id="ARBA00004418"/>
    </source>
</evidence>
<feature type="binding site" evidence="9">
    <location>
        <begin position="271"/>
        <end position="275"/>
    </location>
    <ligand>
        <name>substrate</name>
    </ligand>
</feature>
<dbReference type="InterPro" id="IPR041489">
    <property type="entry name" value="PDZ_6"/>
</dbReference>
<dbReference type="AlphaFoldDB" id="A0A1Y5SGT5"/>
<dbReference type="Gene3D" id="2.30.42.10">
    <property type="match status" value="2"/>
</dbReference>
<dbReference type="InterPro" id="IPR011782">
    <property type="entry name" value="Pept_S1C_Do"/>
</dbReference>
<evidence type="ECO:0000313" key="13">
    <source>
        <dbReference type="Proteomes" id="UP000193200"/>
    </source>
</evidence>
<dbReference type="PANTHER" id="PTHR43343">
    <property type="entry name" value="PEPTIDASE S12"/>
    <property type="match status" value="1"/>
</dbReference>
<dbReference type="CDD" id="cd10839">
    <property type="entry name" value="cpPDZ1_DegP-like"/>
    <property type="match status" value="1"/>
</dbReference>
<dbReference type="PROSITE" id="PS50106">
    <property type="entry name" value="PDZ"/>
    <property type="match status" value="1"/>
</dbReference>
<dbReference type="Pfam" id="PF13365">
    <property type="entry name" value="Trypsin_2"/>
    <property type="match status" value="1"/>
</dbReference>
<dbReference type="Gene3D" id="2.40.10.120">
    <property type="match status" value="1"/>
</dbReference>
<gene>
    <name evidence="12" type="primary">degP</name>
    <name evidence="12" type="ORF">OCH7691_01711</name>
</gene>
<evidence type="ECO:0000256" key="3">
    <source>
        <dbReference type="ARBA" id="ARBA00022729"/>
    </source>
</evidence>
<evidence type="ECO:0000256" key="4">
    <source>
        <dbReference type="ARBA" id="ARBA00022737"/>
    </source>
</evidence>
<reference evidence="12 13" key="1">
    <citation type="submission" date="2017-03" db="EMBL/GenBank/DDBJ databases">
        <authorList>
            <person name="Afonso C.L."/>
            <person name="Miller P.J."/>
            <person name="Scott M.A."/>
            <person name="Spackman E."/>
            <person name="Goraichik I."/>
            <person name="Dimitrov K.M."/>
            <person name="Suarez D.L."/>
            <person name="Swayne D.E."/>
        </authorList>
    </citation>
    <scope>NUCLEOTIDE SEQUENCE [LARGE SCALE GENOMIC DNA]</scope>
    <source>
        <strain evidence="12 13">CECT 7691</strain>
    </source>
</reference>
<dbReference type="PRINTS" id="PR00834">
    <property type="entry name" value="PROTEASES2C"/>
</dbReference>
<keyword evidence="5" id="KW-0574">Periplasm</keyword>
<proteinExistence type="predicted"/>
<dbReference type="Pfam" id="PF17820">
    <property type="entry name" value="PDZ_6"/>
    <property type="match status" value="1"/>
</dbReference>
<dbReference type="InterPro" id="IPR009003">
    <property type="entry name" value="Peptidase_S1_PA"/>
</dbReference>
<feature type="signal peptide" evidence="10">
    <location>
        <begin position="1"/>
        <end position="21"/>
    </location>
</feature>
<feature type="domain" description="PDZ" evidence="11">
    <location>
        <begin position="286"/>
        <end position="351"/>
    </location>
</feature>
<dbReference type="SMART" id="SM00228">
    <property type="entry name" value="PDZ"/>
    <property type="match status" value="2"/>
</dbReference>
<dbReference type="SUPFAM" id="SSF50494">
    <property type="entry name" value="Trypsin-like serine proteases"/>
    <property type="match status" value="1"/>
</dbReference>
<dbReference type="InParanoid" id="A0A1Y5SGT5"/>
<dbReference type="Pfam" id="PF13180">
    <property type="entry name" value="PDZ_2"/>
    <property type="match status" value="1"/>
</dbReference>
<evidence type="ECO:0000256" key="8">
    <source>
        <dbReference type="PIRSR" id="PIRSR611782-1"/>
    </source>
</evidence>
<name>A0A1Y5SGT5_9PROT</name>
<feature type="chain" id="PRO_5039170038" evidence="10">
    <location>
        <begin position="22"/>
        <end position="469"/>
    </location>
</feature>
<dbReference type="PANTHER" id="PTHR43343:SF3">
    <property type="entry name" value="PROTEASE DO-LIKE 8, CHLOROPLASTIC"/>
    <property type="match status" value="1"/>
</dbReference>
<evidence type="ECO:0000256" key="7">
    <source>
        <dbReference type="ARBA" id="ARBA00022825"/>
    </source>
</evidence>
<dbReference type="EC" id="3.4.21.107" evidence="12"/>
<dbReference type="InterPro" id="IPR036034">
    <property type="entry name" value="PDZ_sf"/>
</dbReference>
<evidence type="ECO:0000256" key="6">
    <source>
        <dbReference type="ARBA" id="ARBA00022801"/>
    </source>
</evidence>
<feature type="active site" description="Charge relay system" evidence="8">
    <location>
        <position position="140"/>
    </location>
</feature>
<feature type="binding site" evidence="9">
    <location>
        <position position="110"/>
    </location>
    <ligand>
        <name>substrate</name>
    </ligand>
</feature>
<dbReference type="GO" id="GO:0006508">
    <property type="term" value="P:proteolysis"/>
    <property type="evidence" value="ECO:0007669"/>
    <property type="project" value="UniProtKB-KW"/>
</dbReference>
<keyword evidence="4" id="KW-0677">Repeat</keyword>
<dbReference type="EMBL" id="FWFR01000001">
    <property type="protein sequence ID" value="SLN40468.1"/>
    <property type="molecule type" value="Genomic_DNA"/>
</dbReference>
<dbReference type="RefSeq" id="WP_085882913.1">
    <property type="nucleotide sequence ID" value="NZ_FWFR01000001.1"/>
</dbReference>
<keyword evidence="13" id="KW-1185">Reference proteome</keyword>
<accession>A0A1Y5SGT5</accession>
<dbReference type="OrthoDB" id="9758917at2"/>
<keyword evidence="3 10" id="KW-0732">Signal</keyword>
<dbReference type="InterPro" id="IPR001478">
    <property type="entry name" value="PDZ"/>
</dbReference>
<evidence type="ECO:0000256" key="2">
    <source>
        <dbReference type="ARBA" id="ARBA00022670"/>
    </source>
</evidence>
<keyword evidence="7" id="KW-0720">Serine protease</keyword>
<dbReference type="InterPro" id="IPR001940">
    <property type="entry name" value="Peptidase_S1C"/>
</dbReference>
<evidence type="ECO:0000256" key="5">
    <source>
        <dbReference type="ARBA" id="ARBA00022764"/>
    </source>
</evidence>
<feature type="active site" description="Charge relay system" evidence="8">
    <location>
        <position position="110"/>
    </location>
</feature>
<dbReference type="Proteomes" id="UP000193200">
    <property type="component" value="Unassembled WGS sequence"/>
</dbReference>